<feature type="compositionally biased region" description="Acidic residues" evidence="1">
    <location>
        <begin position="84"/>
        <end position="120"/>
    </location>
</feature>
<evidence type="ECO:0000313" key="2">
    <source>
        <dbReference type="EMBL" id="MBV4523239.1"/>
    </source>
</evidence>
<comment type="caution">
    <text evidence="2">The sequence shown here is derived from an EMBL/GenBank/DDBJ whole genome shotgun (WGS) entry which is preliminary data.</text>
</comment>
<accession>A0ABS6QWE0</accession>
<dbReference type="RefSeq" id="WP_217873001.1">
    <property type="nucleotide sequence ID" value="NZ_JAHSTU010000009.1"/>
</dbReference>
<name>A0ABS6QWE0_9PSED</name>
<evidence type="ECO:0000313" key="3">
    <source>
        <dbReference type="Proteomes" id="UP001049200"/>
    </source>
</evidence>
<gene>
    <name evidence="2" type="ORF">KVG88_24555</name>
</gene>
<organism evidence="2 3">
    <name type="scientific">Pseudomonas azerbaijanoccidentalis</name>
    <dbReference type="NCBI Taxonomy" id="2842347"/>
    <lineage>
        <taxon>Bacteria</taxon>
        <taxon>Pseudomonadati</taxon>
        <taxon>Pseudomonadota</taxon>
        <taxon>Gammaproteobacteria</taxon>
        <taxon>Pseudomonadales</taxon>
        <taxon>Pseudomonadaceae</taxon>
        <taxon>Pseudomonas</taxon>
    </lineage>
</organism>
<sequence>MNDSVNGVRGEVSEYTWGRMWADGTKEFNNGALQYADGSLEFDGLTFYPDGVVIDATGQQVGLTTGEQAVLPDGEPVDEVLEDAQSTVDEEAAPDVLEKEDDTLSQTGEGEELITEDESDTQYYMPVGIDER</sequence>
<feature type="region of interest" description="Disordered" evidence="1">
    <location>
        <begin position="84"/>
        <end position="132"/>
    </location>
</feature>
<keyword evidence="3" id="KW-1185">Reference proteome</keyword>
<evidence type="ECO:0000256" key="1">
    <source>
        <dbReference type="SAM" id="MobiDB-lite"/>
    </source>
</evidence>
<dbReference type="EMBL" id="JAHSTU010000009">
    <property type="protein sequence ID" value="MBV4523239.1"/>
    <property type="molecule type" value="Genomic_DNA"/>
</dbReference>
<protein>
    <submittedName>
        <fullName evidence="2">Uncharacterized protein</fullName>
    </submittedName>
</protein>
<reference evidence="2" key="1">
    <citation type="submission" date="2021-06" db="EMBL/GenBank/DDBJ databases">
        <title>Updating the genus Pseudomonas: Description of 43 new species and partition of the Pseudomonas putida group.</title>
        <authorList>
            <person name="Girard L."/>
            <person name="Lood C."/>
            <person name="Vandamme P."/>
            <person name="Rokni-Zadeh H."/>
            <person name="Van Noort V."/>
            <person name="Hofte M."/>
            <person name="Lavigne R."/>
            <person name="De Mot R."/>
        </authorList>
    </citation>
    <scope>NUCLEOTIDE SEQUENCE</scope>
    <source>
        <strain evidence="2">SWRI74</strain>
    </source>
</reference>
<dbReference type="Proteomes" id="UP001049200">
    <property type="component" value="Unassembled WGS sequence"/>
</dbReference>
<proteinExistence type="predicted"/>